<dbReference type="PROSITE" id="PS51725">
    <property type="entry name" value="ABM"/>
    <property type="match status" value="1"/>
</dbReference>
<dbReference type="Proteomes" id="UP000471152">
    <property type="component" value="Unassembled WGS sequence"/>
</dbReference>
<dbReference type="GO" id="GO:0004497">
    <property type="term" value="F:monooxygenase activity"/>
    <property type="evidence" value="ECO:0007669"/>
    <property type="project" value="UniProtKB-KW"/>
</dbReference>
<dbReference type="EMBL" id="JAAGWB010000034">
    <property type="protein sequence ID" value="NEN51679.1"/>
    <property type="molecule type" value="Genomic_DNA"/>
</dbReference>
<evidence type="ECO:0000313" key="3">
    <source>
        <dbReference type="EMBL" id="NEN51679.1"/>
    </source>
</evidence>
<dbReference type="Gene3D" id="3.30.70.100">
    <property type="match status" value="1"/>
</dbReference>
<dbReference type="EMBL" id="JAAGWH010000032">
    <property type="protein sequence ID" value="NEK94791.1"/>
    <property type="molecule type" value="Genomic_DNA"/>
</dbReference>
<keyword evidence="2" id="KW-0560">Oxidoreductase</keyword>
<feature type="domain" description="ABM" evidence="1">
    <location>
        <begin position="3"/>
        <end position="89"/>
    </location>
</feature>
<keyword evidence="4" id="KW-1185">Reference proteome</keyword>
<reference evidence="2 4" key="1">
    <citation type="submission" date="2020-01" db="EMBL/GenBank/DDBJ databases">
        <title>the WGS Modestobacter muralis CPCC 204518.</title>
        <authorList>
            <person name="Jiang Z."/>
        </authorList>
    </citation>
    <scope>NUCLEOTIDE SEQUENCE [LARGE SCALE GENOMIC DNA]</scope>
    <source>
        <strain evidence="2 4">DSM 100205</strain>
    </source>
</reference>
<evidence type="ECO:0000313" key="5">
    <source>
        <dbReference type="Proteomes" id="UP000471152"/>
    </source>
</evidence>
<evidence type="ECO:0000259" key="1">
    <source>
        <dbReference type="PROSITE" id="PS51725"/>
    </source>
</evidence>
<dbReference type="RefSeq" id="WP_163611354.1">
    <property type="nucleotide sequence ID" value="NZ_JAAGWB010000034.1"/>
</dbReference>
<dbReference type="Pfam" id="PF03992">
    <property type="entry name" value="ABM"/>
    <property type="match status" value="1"/>
</dbReference>
<keyword evidence="2" id="KW-0503">Monooxygenase</keyword>
<dbReference type="Proteomes" id="UP000468828">
    <property type="component" value="Unassembled WGS sequence"/>
</dbReference>
<reference evidence="3 5" key="2">
    <citation type="submission" date="2020-02" db="EMBL/GenBank/DDBJ databases">
        <title>The WGS of Modestobacter muralis DSM 100205.</title>
        <authorList>
            <person name="Jiang Z."/>
        </authorList>
    </citation>
    <scope>NUCLEOTIDE SEQUENCE [LARGE SCALE GENOMIC DNA]</scope>
    <source>
        <strain evidence="3 5">DSM 100205</strain>
    </source>
</reference>
<proteinExistence type="predicted"/>
<accession>A0A6P0ESS2</accession>
<evidence type="ECO:0000313" key="4">
    <source>
        <dbReference type="Proteomes" id="UP000468828"/>
    </source>
</evidence>
<comment type="caution">
    <text evidence="2">The sequence shown here is derived from an EMBL/GenBank/DDBJ whole genome shotgun (WGS) entry which is preliminary data.</text>
</comment>
<protein>
    <submittedName>
        <fullName evidence="2">Antibiotic biosynthesis monooxygenase</fullName>
    </submittedName>
</protein>
<organism evidence="2 4">
    <name type="scientific">Modestobacter muralis</name>
    <dbReference type="NCBI Taxonomy" id="1608614"/>
    <lineage>
        <taxon>Bacteria</taxon>
        <taxon>Bacillati</taxon>
        <taxon>Actinomycetota</taxon>
        <taxon>Actinomycetes</taxon>
        <taxon>Geodermatophilales</taxon>
        <taxon>Geodermatophilaceae</taxon>
        <taxon>Modestobacter</taxon>
    </lineage>
</organism>
<dbReference type="SUPFAM" id="SSF54909">
    <property type="entry name" value="Dimeric alpha+beta barrel"/>
    <property type="match status" value="1"/>
</dbReference>
<dbReference type="InterPro" id="IPR007138">
    <property type="entry name" value="ABM_dom"/>
</dbReference>
<name>A0A6P0ESS2_9ACTN</name>
<sequence length="102" mass="11224">MSHIIVASFTPDPGRRDALREVFLTAVPKVHAEAGCERHAIQEDEEGFVFLERWESEEARLAREQGEPFLTMMAAANDDLAGPPAVRILDLLPTGDPAKGQL</sequence>
<dbReference type="InterPro" id="IPR011008">
    <property type="entry name" value="Dimeric_a/b-barrel"/>
</dbReference>
<evidence type="ECO:0000313" key="2">
    <source>
        <dbReference type="EMBL" id="NEK94791.1"/>
    </source>
</evidence>
<dbReference type="AlphaFoldDB" id="A0A6P0ESS2"/>
<gene>
    <name evidence="3" type="ORF">G3R41_12155</name>
    <name evidence="2" type="ORF">GCU67_11500</name>
</gene>